<accession>A0A3B0BHN5</accession>
<dbReference type="OrthoDB" id="4242728at2"/>
<dbReference type="InterPro" id="IPR006162">
    <property type="entry name" value="Ppantetheine_attach_site"/>
</dbReference>
<dbReference type="RefSeq" id="WP_120756069.1">
    <property type="nucleotide sequence ID" value="NZ_RBAM01000006.1"/>
</dbReference>
<gene>
    <name evidence="5" type="ORF">D7231_15640</name>
</gene>
<evidence type="ECO:0000256" key="3">
    <source>
        <dbReference type="SAM" id="MobiDB-lite"/>
    </source>
</evidence>
<dbReference type="Pfam" id="PF00550">
    <property type="entry name" value="PP-binding"/>
    <property type="match status" value="1"/>
</dbReference>
<dbReference type="EMBL" id="RBAM01000006">
    <property type="protein sequence ID" value="RKN71456.1"/>
    <property type="molecule type" value="Genomic_DNA"/>
</dbReference>
<dbReference type="SMART" id="SM00823">
    <property type="entry name" value="PKS_PP"/>
    <property type="match status" value="1"/>
</dbReference>
<protein>
    <submittedName>
        <fullName evidence="5">Acyl carrier protein</fullName>
    </submittedName>
</protein>
<organism evidence="5 6">
    <name type="scientific">Streptomyces klenkii</name>
    <dbReference type="NCBI Taxonomy" id="1420899"/>
    <lineage>
        <taxon>Bacteria</taxon>
        <taxon>Bacillati</taxon>
        <taxon>Actinomycetota</taxon>
        <taxon>Actinomycetes</taxon>
        <taxon>Kitasatosporales</taxon>
        <taxon>Streptomycetaceae</taxon>
        <taxon>Streptomyces</taxon>
    </lineage>
</organism>
<evidence type="ECO:0000259" key="4">
    <source>
        <dbReference type="PROSITE" id="PS50075"/>
    </source>
</evidence>
<dbReference type="InterPro" id="IPR036736">
    <property type="entry name" value="ACP-like_sf"/>
</dbReference>
<dbReference type="Gene3D" id="1.10.1200.10">
    <property type="entry name" value="ACP-like"/>
    <property type="match status" value="1"/>
</dbReference>
<dbReference type="SUPFAM" id="SSF47336">
    <property type="entry name" value="ACP-like"/>
    <property type="match status" value="1"/>
</dbReference>
<evidence type="ECO:0000313" key="5">
    <source>
        <dbReference type="EMBL" id="RKN71456.1"/>
    </source>
</evidence>
<feature type="region of interest" description="Disordered" evidence="3">
    <location>
        <begin position="90"/>
        <end position="116"/>
    </location>
</feature>
<evidence type="ECO:0000256" key="1">
    <source>
        <dbReference type="ARBA" id="ARBA00022450"/>
    </source>
</evidence>
<comment type="caution">
    <text evidence="5">The sequence shown here is derived from an EMBL/GenBank/DDBJ whole genome shotgun (WGS) entry which is preliminary data.</text>
</comment>
<evidence type="ECO:0000256" key="2">
    <source>
        <dbReference type="ARBA" id="ARBA00022553"/>
    </source>
</evidence>
<dbReference type="PROSITE" id="PS00012">
    <property type="entry name" value="PHOSPHOPANTETHEINE"/>
    <property type="match status" value="1"/>
</dbReference>
<keyword evidence="1" id="KW-0596">Phosphopantetheine</keyword>
<dbReference type="Proteomes" id="UP000270343">
    <property type="component" value="Unassembled WGS sequence"/>
</dbReference>
<dbReference type="AlphaFoldDB" id="A0A3B0BHN5"/>
<keyword evidence="2" id="KW-0597">Phosphoprotein</keyword>
<dbReference type="PROSITE" id="PS50075">
    <property type="entry name" value="CARRIER"/>
    <property type="match status" value="1"/>
</dbReference>
<dbReference type="GO" id="GO:0031177">
    <property type="term" value="F:phosphopantetheine binding"/>
    <property type="evidence" value="ECO:0007669"/>
    <property type="project" value="InterPro"/>
</dbReference>
<feature type="domain" description="Carrier" evidence="4">
    <location>
        <begin position="5"/>
        <end position="83"/>
    </location>
</feature>
<sequence length="116" mass="12481">MDADDALEYIRTTLADLLAEVLHMDAGQLDHHLRLDHYGMDSLMAAQVLVTVHQRYGIDIPPMELLCSNGTIDDLARILYVRLGLAGQSSSAAPAGVPAQASEEKEPETASARPVA</sequence>
<dbReference type="SMART" id="SM01294">
    <property type="entry name" value="PKS_PP_betabranch"/>
    <property type="match status" value="1"/>
</dbReference>
<proteinExistence type="predicted"/>
<keyword evidence="6" id="KW-1185">Reference proteome</keyword>
<dbReference type="GO" id="GO:0017000">
    <property type="term" value="P:antibiotic biosynthetic process"/>
    <property type="evidence" value="ECO:0007669"/>
    <property type="project" value="UniProtKB-ARBA"/>
</dbReference>
<reference evidence="5 6" key="1">
    <citation type="journal article" date="2015" name="Antonie Van Leeuwenhoek">
        <title>Streptomyces klenkii sp. nov., isolated from deep marine sediment.</title>
        <authorList>
            <person name="Veyisoglu A."/>
            <person name="Sahin N."/>
        </authorList>
    </citation>
    <scope>NUCLEOTIDE SEQUENCE [LARGE SCALE GENOMIC DNA]</scope>
    <source>
        <strain evidence="5 6">KCTC 29202</strain>
    </source>
</reference>
<name>A0A3B0BHN5_9ACTN</name>
<dbReference type="InterPro" id="IPR020806">
    <property type="entry name" value="PKS_PP-bd"/>
</dbReference>
<evidence type="ECO:0000313" key="6">
    <source>
        <dbReference type="Proteomes" id="UP000270343"/>
    </source>
</evidence>
<dbReference type="InterPro" id="IPR009081">
    <property type="entry name" value="PP-bd_ACP"/>
</dbReference>